<feature type="compositionally biased region" description="Polar residues" evidence="1">
    <location>
        <begin position="43"/>
        <end position="60"/>
    </location>
</feature>
<protein>
    <submittedName>
        <fullName evidence="2">Uncharacterized protein</fullName>
    </submittedName>
</protein>
<gene>
    <name evidence="2" type="ORF">E2C01_024037</name>
</gene>
<feature type="compositionally biased region" description="Low complexity" evidence="1">
    <location>
        <begin position="1"/>
        <end position="14"/>
    </location>
</feature>
<evidence type="ECO:0000313" key="3">
    <source>
        <dbReference type="Proteomes" id="UP000324222"/>
    </source>
</evidence>
<accession>A0A5B7EAV2</accession>
<evidence type="ECO:0000313" key="2">
    <source>
        <dbReference type="EMBL" id="MPC30768.1"/>
    </source>
</evidence>
<name>A0A5B7EAV2_PORTR</name>
<proteinExistence type="predicted"/>
<comment type="caution">
    <text evidence="2">The sequence shown here is derived from an EMBL/GenBank/DDBJ whole genome shotgun (WGS) entry which is preliminary data.</text>
</comment>
<organism evidence="2 3">
    <name type="scientific">Portunus trituberculatus</name>
    <name type="common">Swimming crab</name>
    <name type="synonym">Neptunus trituberculatus</name>
    <dbReference type="NCBI Taxonomy" id="210409"/>
    <lineage>
        <taxon>Eukaryota</taxon>
        <taxon>Metazoa</taxon>
        <taxon>Ecdysozoa</taxon>
        <taxon>Arthropoda</taxon>
        <taxon>Crustacea</taxon>
        <taxon>Multicrustacea</taxon>
        <taxon>Malacostraca</taxon>
        <taxon>Eumalacostraca</taxon>
        <taxon>Eucarida</taxon>
        <taxon>Decapoda</taxon>
        <taxon>Pleocyemata</taxon>
        <taxon>Brachyura</taxon>
        <taxon>Eubrachyura</taxon>
        <taxon>Portunoidea</taxon>
        <taxon>Portunidae</taxon>
        <taxon>Portuninae</taxon>
        <taxon>Portunus</taxon>
    </lineage>
</organism>
<reference evidence="2 3" key="1">
    <citation type="submission" date="2019-05" db="EMBL/GenBank/DDBJ databases">
        <title>Another draft genome of Portunus trituberculatus and its Hox gene families provides insights of decapod evolution.</title>
        <authorList>
            <person name="Jeong J.-H."/>
            <person name="Song I."/>
            <person name="Kim S."/>
            <person name="Choi T."/>
            <person name="Kim D."/>
            <person name="Ryu S."/>
            <person name="Kim W."/>
        </authorList>
    </citation>
    <scope>NUCLEOTIDE SEQUENCE [LARGE SCALE GENOMIC DNA]</scope>
    <source>
        <tissue evidence="2">Muscle</tissue>
    </source>
</reference>
<sequence length="60" mass="6330">MLQSLPPSLPPALSTRQSKALLPSPPPFLCISTSVSARPPSSPESSKPTNTLTQTNKEQS</sequence>
<evidence type="ECO:0000256" key="1">
    <source>
        <dbReference type="SAM" id="MobiDB-lite"/>
    </source>
</evidence>
<keyword evidence="3" id="KW-1185">Reference proteome</keyword>
<dbReference type="AlphaFoldDB" id="A0A5B7EAV2"/>
<feature type="region of interest" description="Disordered" evidence="1">
    <location>
        <begin position="1"/>
        <end position="60"/>
    </location>
</feature>
<dbReference type="EMBL" id="VSRR010002315">
    <property type="protein sequence ID" value="MPC30768.1"/>
    <property type="molecule type" value="Genomic_DNA"/>
</dbReference>
<dbReference type="Proteomes" id="UP000324222">
    <property type="component" value="Unassembled WGS sequence"/>
</dbReference>